<evidence type="ECO:0000313" key="2">
    <source>
        <dbReference type="Proteomes" id="UP001189624"/>
    </source>
</evidence>
<sequence length="54" mass="6114">MEEDFVRFGANDECLVFGSCAYIICRSNQGISLDIVGEAEKNNHVSCRQKHIHE</sequence>
<dbReference type="AlphaFoldDB" id="A0AA86TGL3"/>
<protein>
    <submittedName>
        <fullName evidence="1">Uncharacterized protein</fullName>
    </submittedName>
</protein>
<accession>A0AA86TGL3</accession>
<dbReference type="Proteomes" id="UP001189624">
    <property type="component" value="Chromosome 10"/>
</dbReference>
<proteinExistence type="predicted"/>
<dbReference type="Gramene" id="rna-AYBTSS11_LOCUS28534">
    <property type="protein sequence ID" value="CAJ1976396.1"/>
    <property type="gene ID" value="gene-AYBTSS11_LOCUS28534"/>
</dbReference>
<keyword evidence="2" id="KW-1185">Reference proteome</keyword>
<dbReference type="EMBL" id="OY731407">
    <property type="protein sequence ID" value="CAJ1976396.1"/>
    <property type="molecule type" value="Genomic_DNA"/>
</dbReference>
<organism evidence="1 2">
    <name type="scientific">Sphenostylis stenocarpa</name>
    <dbReference type="NCBI Taxonomy" id="92480"/>
    <lineage>
        <taxon>Eukaryota</taxon>
        <taxon>Viridiplantae</taxon>
        <taxon>Streptophyta</taxon>
        <taxon>Embryophyta</taxon>
        <taxon>Tracheophyta</taxon>
        <taxon>Spermatophyta</taxon>
        <taxon>Magnoliopsida</taxon>
        <taxon>eudicotyledons</taxon>
        <taxon>Gunneridae</taxon>
        <taxon>Pentapetalae</taxon>
        <taxon>rosids</taxon>
        <taxon>fabids</taxon>
        <taxon>Fabales</taxon>
        <taxon>Fabaceae</taxon>
        <taxon>Papilionoideae</taxon>
        <taxon>50 kb inversion clade</taxon>
        <taxon>NPAAA clade</taxon>
        <taxon>indigoferoid/millettioid clade</taxon>
        <taxon>Phaseoleae</taxon>
        <taxon>Sphenostylis</taxon>
    </lineage>
</organism>
<reference evidence="1" key="1">
    <citation type="submission" date="2023-10" db="EMBL/GenBank/DDBJ databases">
        <authorList>
            <person name="Domelevo Entfellner J.-B."/>
        </authorList>
    </citation>
    <scope>NUCLEOTIDE SEQUENCE</scope>
</reference>
<name>A0AA86TGL3_9FABA</name>
<evidence type="ECO:0000313" key="1">
    <source>
        <dbReference type="EMBL" id="CAJ1976396.1"/>
    </source>
</evidence>
<gene>
    <name evidence="1" type="ORF">AYBTSS11_LOCUS28534</name>
</gene>